<dbReference type="PANTHER" id="PTHR42881:SF13">
    <property type="entry name" value="PROLYL ENDOPEPTIDASE"/>
    <property type="match status" value="1"/>
</dbReference>
<evidence type="ECO:0000313" key="7">
    <source>
        <dbReference type="Proteomes" id="UP000642819"/>
    </source>
</evidence>
<evidence type="ECO:0000259" key="5">
    <source>
        <dbReference type="Pfam" id="PF02897"/>
    </source>
</evidence>
<dbReference type="InterPro" id="IPR002470">
    <property type="entry name" value="Peptidase_S9A"/>
</dbReference>
<organism evidence="6 7">
    <name type="scientific">Zhihengliuella salsuginis</name>
    <dbReference type="NCBI Taxonomy" id="578222"/>
    <lineage>
        <taxon>Bacteria</taxon>
        <taxon>Bacillati</taxon>
        <taxon>Actinomycetota</taxon>
        <taxon>Actinomycetes</taxon>
        <taxon>Micrococcales</taxon>
        <taxon>Micrococcaceae</taxon>
        <taxon>Zhihengliuella</taxon>
    </lineage>
</organism>
<dbReference type="Gene3D" id="2.130.10.120">
    <property type="entry name" value="Prolyl oligopeptidase, N-terminal domain"/>
    <property type="match status" value="1"/>
</dbReference>
<feature type="domain" description="Peptidase S9A N-terminal" evidence="5">
    <location>
        <begin position="7"/>
        <end position="120"/>
    </location>
</feature>
<evidence type="ECO:0000256" key="2">
    <source>
        <dbReference type="ARBA" id="ARBA00022801"/>
    </source>
</evidence>
<evidence type="ECO:0000256" key="3">
    <source>
        <dbReference type="ARBA" id="ARBA00022825"/>
    </source>
</evidence>
<evidence type="ECO:0000313" key="6">
    <source>
        <dbReference type="EMBL" id="GHD12956.1"/>
    </source>
</evidence>
<dbReference type="InterPro" id="IPR001375">
    <property type="entry name" value="Peptidase_S9_cat"/>
</dbReference>
<dbReference type="InterPro" id="IPR051167">
    <property type="entry name" value="Prolyl_oligopep/macrocyclase"/>
</dbReference>
<keyword evidence="3" id="KW-0720">Serine protease</keyword>
<dbReference type="Proteomes" id="UP000642819">
    <property type="component" value="Unassembled WGS sequence"/>
</dbReference>
<dbReference type="InterPro" id="IPR029058">
    <property type="entry name" value="AB_hydrolase_fold"/>
</dbReference>
<dbReference type="Pfam" id="PF02897">
    <property type="entry name" value="Peptidase_S9_N"/>
    <property type="match status" value="1"/>
</dbReference>
<accession>A0ABQ3GM76</accession>
<dbReference type="InterPro" id="IPR023302">
    <property type="entry name" value="Pept_S9A_N"/>
</dbReference>
<dbReference type="EMBL" id="BMXK01000015">
    <property type="protein sequence ID" value="GHD12956.1"/>
    <property type="molecule type" value="Genomic_DNA"/>
</dbReference>
<sequence length="709" mass="77555">MSETTTQSPDPYTWLEDIHSTDALDWVRARNRDTEAWLHTPAFDRLEASLLEALDAEDRIPGVVKRGGFYYNFWRDAENPKGLWRRTTWESYLRDEPDWEVLLDVDALAADEGTDWMYAGVAMLRPAPGQPYRRALVNLSPDGGDAVRVREYDVVDRAFVDPADGGFDLPVAKTRLSWAGPDTVYLATDFGPGADGGPTVTKSSYARTVRRLERGVDPADAPEVFAVDAEHVMAVVSHDSTPGFERTFAFDMIDFHNARAHVEVDGEWRLIDVPTDVDVDVHRQWVLFSPRTDWDAGGVPVPAGSLAVAELDAFLAGDTDVHVVFTPDARTSLSSYSFTRDFVVLTVLRDVVSAVLVASPATSWELTELDPGGTLETVAVAAVDDEDESAGNDLWLTRTGFTTPTTLMRGTLEPGDPAPSLTGLAPVKRAVGRFDAAGLVVEQHFATSDDGTAVPYFQVGPADLVCDGANPTLMNGYGGFQISLTPSYSAAVGRAWLTRSNDDGRTGVYVVANIRGGGEYGPAWHRAALKQNRHRAYEDFAAIARDLVARGVTRPEHLAASGGSNGGLLMGNMMTGFPDLFGAISCGVPLLDMRRYTQLSAGHSWIAEYGDPDVPEEWEYVRTFSPLHRLDEMDDDAVFPASLIWTATSDDRVGPVQARKMYAKMADRGAANVWYHEDLEGGHAGATDNRQTARKLATSYEFLWRHVAG</sequence>
<dbReference type="Gene3D" id="3.40.50.1820">
    <property type="entry name" value="alpha/beta hydrolase"/>
    <property type="match status" value="1"/>
</dbReference>
<dbReference type="SUPFAM" id="SSF50993">
    <property type="entry name" value="Peptidase/esterase 'gauge' domain"/>
    <property type="match status" value="1"/>
</dbReference>
<evidence type="ECO:0000259" key="4">
    <source>
        <dbReference type="Pfam" id="PF00326"/>
    </source>
</evidence>
<evidence type="ECO:0000256" key="1">
    <source>
        <dbReference type="ARBA" id="ARBA00022670"/>
    </source>
</evidence>
<dbReference type="RefSeq" id="WP_189351388.1">
    <property type="nucleotide sequence ID" value="NZ_BMXK01000015.1"/>
</dbReference>
<keyword evidence="1" id="KW-0645">Protease</keyword>
<reference evidence="7" key="1">
    <citation type="journal article" date="2019" name="Int. J. Syst. Evol. Microbiol.">
        <title>The Global Catalogue of Microorganisms (GCM) 10K type strain sequencing project: providing services to taxonomists for standard genome sequencing and annotation.</title>
        <authorList>
            <consortium name="The Broad Institute Genomics Platform"/>
            <consortium name="The Broad Institute Genome Sequencing Center for Infectious Disease"/>
            <person name="Wu L."/>
            <person name="Ma J."/>
        </authorList>
    </citation>
    <scope>NUCLEOTIDE SEQUENCE [LARGE SCALE GENOMIC DNA]</scope>
    <source>
        <strain evidence="7">KCTC 19466</strain>
    </source>
</reference>
<dbReference type="PANTHER" id="PTHR42881">
    <property type="entry name" value="PROLYL ENDOPEPTIDASE"/>
    <property type="match status" value="1"/>
</dbReference>
<dbReference type="PRINTS" id="PR00862">
    <property type="entry name" value="PROLIGOPTASE"/>
</dbReference>
<protein>
    <submittedName>
        <fullName evidence="6">Peptidase</fullName>
    </submittedName>
</protein>
<name>A0ABQ3GM76_9MICC</name>
<gene>
    <name evidence="6" type="ORF">GCM10008096_28750</name>
</gene>
<keyword evidence="7" id="KW-1185">Reference proteome</keyword>
<proteinExistence type="predicted"/>
<dbReference type="Pfam" id="PF00326">
    <property type="entry name" value="Peptidase_S9"/>
    <property type="match status" value="1"/>
</dbReference>
<dbReference type="SUPFAM" id="SSF53474">
    <property type="entry name" value="alpha/beta-Hydrolases"/>
    <property type="match status" value="1"/>
</dbReference>
<keyword evidence="2" id="KW-0378">Hydrolase</keyword>
<feature type="domain" description="Peptidase S9 prolyl oligopeptidase catalytic" evidence="4">
    <location>
        <begin position="507"/>
        <end position="707"/>
    </location>
</feature>
<comment type="caution">
    <text evidence="6">The sequence shown here is derived from an EMBL/GenBank/DDBJ whole genome shotgun (WGS) entry which is preliminary data.</text>
</comment>